<dbReference type="RefSeq" id="WP_205262067.1">
    <property type="nucleotide sequence ID" value="NZ_JAERWK010000023.1"/>
</dbReference>
<dbReference type="InterPro" id="IPR050723">
    <property type="entry name" value="CFA/CMAS"/>
</dbReference>
<keyword evidence="5" id="KW-0443">Lipid metabolism</keyword>
<gene>
    <name evidence="6" type="ORF">JL106_17615</name>
</gene>
<sequence length="443" mass="48994">MALLSPARGGAMPQPARGVWPGLFDVPSSGLHAAVARRVLQGAARNLPLTVAFPDGSSWGTGGPRLQVVRPEAFFARLGRDGLIGLGEAWMTGDITTGGWAAPLADQPAGTMTASAGQINEATDELAEVLTVLASRLTMLVPAPLQKLRKYWQHRPPASEDNTPTNARENIHRHYDLSNDLFETFLDPTLTYSAAWFEPGDDLQTAQLRKIDGVLDLARVAPGMRVLEIGSGWGALALRAVAERDVTVTTLTLSEEQQALARERIAAAGLADRIEVRLEDYRTHAAANPGGYDAVVSVEMIEAVGERYWPDYFRAVARVLTESGRFGLQAITIGHDRMIETRNSYTWVHKYVFPGGALPSLRAIEGTLVEHTDRRILESRRLGRSYAITLELWRHRFNEQLPRIRELGFDETFIRMWNFYLTYSQAGFAADYLDDWQLGIGRA</sequence>
<evidence type="ECO:0000256" key="3">
    <source>
        <dbReference type="ARBA" id="ARBA00022679"/>
    </source>
</evidence>
<reference evidence="6" key="1">
    <citation type="submission" date="2021-01" db="EMBL/GenBank/DDBJ databases">
        <title>YIM 132084 draft genome.</title>
        <authorList>
            <person name="An D."/>
        </authorList>
    </citation>
    <scope>NUCLEOTIDE SEQUENCE</scope>
    <source>
        <strain evidence="6">YIM 132084</strain>
    </source>
</reference>
<keyword evidence="3" id="KW-0808">Transferase</keyword>
<dbReference type="GO" id="GO:0008610">
    <property type="term" value="P:lipid biosynthetic process"/>
    <property type="evidence" value="ECO:0007669"/>
    <property type="project" value="InterPro"/>
</dbReference>
<dbReference type="GO" id="GO:0008168">
    <property type="term" value="F:methyltransferase activity"/>
    <property type="evidence" value="ECO:0007669"/>
    <property type="project" value="UniProtKB-KW"/>
</dbReference>
<evidence type="ECO:0000256" key="5">
    <source>
        <dbReference type="ARBA" id="ARBA00023098"/>
    </source>
</evidence>
<name>A0A938YGE1_9ACTN</name>
<dbReference type="Pfam" id="PF02353">
    <property type="entry name" value="CMAS"/>
    <property type="match status" value="1"/>
</dbReference>
<dbReference type="CDD" id="cd02440">
    <property type="entry name" value="AdoMet_MTases"/>
    <property type="match status" value="1"/>
</dbReference>
<dbReference type="Proteomes" id="UP000663792">
    <property type="component" value="Unassembled WGS sequence"/>
</dbReference>
<protein>
    <submittedName>
        <fullName evidence="6">Class I SAM-dependent methyltransferase</fullName>
    </submittedName>
</protein>
<evidence type="ECO:0000313" key="6">
    <source>
        <dbReference type="EMBL" id="MBM9469108.1"/>
    </source>
</evidence>
<evidence type="ECO:0000256" key="1">
    <source>
        <dbReference type="ARBA" id="ARBA00010815"/>
    </source>
</evidence>
<comment type="caution">
    <text evidence="6">The sequence shown here is derived from an EMBL/GenBank/DDBJ whole genome shotgun (WGS) entry which is preliminary data.</text>
</comment>
<keyword evidence="4" id="KW-0949">S-adenosyl-L-methionine</keyword>
<proteinExistence type="inferred from homology"/>
<dbReference type="PIRSF" id="PIRSF003085">
    <property type="entry name" value="CMAS"/>
    <property type="match status" value="1"/>
</dbReference>
<dbReference type="EMBL" id="JAERWK010000023">
    <property type="protein sequence ID" value="MBM9469108.1"/>
    <property type="molecule type" value="Genomic_DNA"/>
</dbReference>
<dbReference type="PANTHER" id="PTHR43667:SF2">
    <property type="entry name" value="FATTY ACID C-METHYL TRANSFERASE"/>
    <property type="match status" value="1"/>
</dbReference>
<dbReference type="InterPro" id="IPR029063">
    <property type="entry name" value="SAM-dependent_MTases_sf"/>
</dbReference>
<dbReference type="Gene3D" id="3.40.50.150">
    <property type="entry name" value="Vaccinia Virus protein VP39"/>
    <property type="match status" value="1"/>
</dbReference>
<evidence type="ECO:0000256" key="4">
    <source>
        <dbReference type="ARBA" id="ARBA00022691"/>
    </source>
</evidence>
<evidence type="ECO:0000256" key="2">
    <source>
        <dbReference type="ARBA" id="ARBA00022603"/>
    </source>
</evidence>
<dbReference type="InterPro" id="IPR003333">
    <property type="entry name" value="CMAS"/>
</dbReference>
<organism evidence="6 7">
    <name type="scientific">Nakamurella leprariae</name>
    <dbReference type="NCBI Taxonomy" id="2803911"/>
    <lineage>
        <taxon>Bacteria</taxon>
        <taxon>Bacillati</taxon>
        <taxon>Actinomycetota</taxon>
        <taxon>Actinomycetes</taxon>
        <taxon>Nakamurellales</taxon>
        <taxon>Nakamurellaceae</taxon>
        <taxon>Nakamurella</taxon>
    </lineage>
</organism>
<comment type="similarity">
    <text evidence="1">Belongs to the CFA/CMAS family.</text>
</comment>
<keyword evidence="7" id="KW-1185">Reference proteome</keyword>
<dbReference type="PANTHER" id="PTHR43667">
    <property type="entry name" value="CYCLOPROPANE-FATTY-ACYL-PHOSPHOLIPID SYNTHASE"/>
    <property type="match status" value="1"/>
</dbReference>
<dbReference type="GO" id="GO:0032259">
    <property type="term" value="P:methylation"/>
    <property type="evidence" value="ECO:0007669"/>
    <property type="project" value="UniProtKB-KW"/>
</dbReference>
<accession>A0A938YGE1</accession>
<dbReference type="SUPFAM" id="SSF53335">
    <property type="entry name" value="S-adenosyl-L-methionine-dependent methyltransferases"/>
    <property type="match status" value="1"/>
</dbReference>
<evidence type="ECO:0000313" key="7">
    <source>
        <dbReference type="Proteomes" id="UP000663792"/>
    </source>
</evidence>
<dbReference type="AlphaFoldDB" id="A0A938YGE1"/>
<keyword evidence="2 6" id="KW-0489">Methyltransferase</keyword>